<dbReference type="PANTHER" id="PTHR47197">
    <property type="entry name" value="PROTEIN NIRF"/>
    <property type="match status" value="1"/>
</dbReference>
<evidence type="ECO:0000256" key="1">
    <source>
        <dbReference type="SAM" id="Phobius"/>
    </source>
</evidence>
<name>A0A654M0V7_9ARCH</name>
<protein>
    <submittedName>
        <fullName evidence="3">6-phosphogluconolactonase</fullName>
    </submittedName>
</protein>
<dbReference type="InterPro" id="IPR044060">
    <property type="entry name" value="Bacterial_rp_domain"/>
</dbReference>
<proteinExistence type="predicted"/>
<dbReference type="Proteomes" id="UP000058925">
    <property type="component" value="Chromosome"/>
</dbReference>
<keyword evidence="4" id="KW-1185">Reference proteome</keyword>
<evidence type="ECO:0000313" key="3">
    <source>
        <dbReference type="EMBL" id="ALI36600.1"/>
    </source>
</evidence>
<gene>
    <name evidence="3" type="ORF">NMY3_02404</name>
</gene>
<evidence type="ECO:0000313" key="4">
    <source>
        <dbReference type="Proteomes" id="UP000058925"/>
    </source>
</evidence>
<dbReference type="InterPro" id="IPR051200">
    <property type="entry name" value="Host-pathogen_enzymatic-act"/>
</dbReference>
<dbReference type="AlphaFoldDB" id="A0A654M0V7"/>
<keyword evidence="1" id="KW-0812">Transmembrane</keyword>
<feature type="domain" description="Bacterial repeat" evidence="2">
    <location>
        <begin position="408"/>
        <end position="436"/>
    </location>
</feature>
<dbReference type="InterPro" id="IPR011964">
    <property type="entry name" value="YVTN_b-propeller_repeat"/>
</dbReference>
<accession>A0A654M0V7</accession>
<keyword evidence="1" id="KW-0472">Membrane</keyword>
<keyword evidence="1" id="KW-1133">Transmembrane helix</keyword>
<evidence type="ECO:0000259" key="2">
    <source>
        <dbReference type="Pfam" id="PF18998"/>
    </source>
</evidence>
<dbReference type="NCBIfam" id="TIGR02276">
    <property type="entry name" value="beta_rpt_yvtn"/>
    <property type="match status" value="4"/>
</dbReference>
<dbReference type="Pfam" id="PF18998">
    <property type="entry name" value="Flg_new_2"/>
    <property type="match status" value="1"/>
</dbReference>
<dbReference type="InterPro" id="IPR011048">
    <property type="entry name" value="Haem_d1_sf"/>
</dbReference>
<reference evidence="4" key="1">
    <citation type="submission" date="2015-10" db="EMBL/GenBank/DDBJ databases">
        <title>Niche specialization of a soil ammonia-oxidizing archaeon, Candidatus Nitrosocosmicus oleophilus.</title>
        <authorList>
            <person name="Jung M.-Y."/>
            <person name="Rhee S.-K."/>
        </authorList>
    </citation>
    <scope>NUCLEOTIDE SEQUENCE [LARGE SCALE GENOMIC DNA]</scope>
    <source>
        <strain evidence="4">MY3</strain>
    </source>
</reference>
<dbReference type="InterPro" id="IPR015943">
    <property type="entry name" value="WD40/YVTN_repeat-like_dom_sf"/>
</dbReference>
<sequence>MNSCLLIFISFIFLTLVNLQIYFDPPSAVDRQILSERMNIDQGKIFANNMALAQGVDKNFISGFSTGSYPVGITLNPFTSKIYVANQYSNTVSVFDAKTDKLISTVQTGIFPYSIDANQFNNRIYVTNRGSDDVTVIDGSTDSVIDNIAVGKSPVQVAVDQSSNWVYVTNIDSSSISVIDGITNKVIRTISGISTPYGIGIEPISDKLYVSNIANSTITLMDEDRYNFVKNIPAGNSPVGIDINEKGNLVYVTNYASNSLSVINGTDGTVIKTIETGQFPVGVKINPVSNKVYVSNIGSNTVSVINETSLEKIKDIPVNPSSITKREGYPSTIPTNIKFPLIASFVAIDPLTNLVYVTNTASNTLSVIDGKEDERIVRIGFQTNPENSGFIECNGIKNLNQNSTIITTDNEATCTAVPERGYTFDSWSGLTLSTENPLKFNSSEYGNIVANFRPTLSTEQYIFLIGGITGMASVLLGWFFKGGQRRKFNKLIQITNKAIQDADVGDKTQSIIKLENLRRDIFNTYRRGSLTDFQFDFLDKRLINYINKISNL</sequence>
<organism evidence="3 4">
    <name type="scientific">Candidatus Nitrosocosmicus oleophilus</name>
    <dbReference type="NCBI Taxonomy" id="1353260"/>
    <lineage>
        <taxon>Archaea</taxon>
        <taxon>Nitrososphaerota</taxon>
        <taxon>Nitrososphaeria</taxon>
        <taxon>Nitrososphaerales</taxon>
        <taxon>Nitrososphaeraceae</taxon>
        <taxon>Candidatus Nitrosocosmicus</taxon>
    </lineage>
</organism>
<dbReference type="EMBL" id="CP012850">
    <property type="protein sequence ID" value="ALI36600.1"/>
    <property type="molecule type" value="Genomic_DNA"/>
</dbReference>
<dbReference type="Gene3D" id="2.130.10.10">
    <property type="entry name" value="YVTN repeat-like/Quinoprotein amine dehydrogenase"/>
    <property type="match status" value="3"/>
</dbReference>
<dbReference type="SUPFAM" id="SSF51004">
    <property type="entry name" value="C-terminal (heme d1) domain of cytochrome cd1-nitrite reductase"/>
    <property type="match status" value="1"/>
</dbReference>
<dbReference type="KEGG" id="taa:NMY3_02404"/>
<feature type="transmembrane region" description="Helical" evidence="1">
    <location>
        <begin position="461"/>
        <end position="480"/>
    </location>
</feature>
<dbReference type="PANTHER" id="PTHR47197:SF3">
    <property type="entry name" value="DIHYDRO-HEME D1 DEHYDROGENASE"/>
    <property type="match status" value="1"/>
</dbReference>